<keyword evidence="5" id="KW-0548">Nucleotidyltransferase</keyword>
<keyword evidence="2" id="KW-0472">Membrane</keyword>
<proteinExistence type="predicted"/>
<feature type="transmembrane region" description="Helical" evidence="2">
    <location>
        <begin position="314"/>
        <end position="333"/>
    </location>
</feature>
<gene>
    <name evidence="5" type="ORF">QC821_05610</name>
</gene>
<dbReference type="PANTHER" id="PTHR46663:SF2">
    <property type="entry name" value="GGDEF DOMAIN-CONTAINING PROTEIN"/>
    <property type="match status" value="1"/>
</dbReference>
<dbReference type="CDD" id="cd01949">
    <property type="entry name" value="GGDEF"/>
    <property type="match status" value="1"/>
</dbReference>
<dbReference type="EMBL" id="JARWAM010000003">
    <property type="protein sequence ID" value="MDR5904745.1"/>
    <property type="molecule type" value="Genomic_DNA"/>
</dbReference>
<dbReference type="Gene3D" id="2.60.40.2380">
    <property type="match status" value="1"/>
</dbReference>
<feature type="transmembrane region" description="Helical" evidence="2">
    <location>
        <begin position="290"/>
        <end position="308"/>
    </location>
</feature>
<evidence type="ECO:0000256" key="2">
    <source>
        <dbReference type="SAM" id="Phobius"/>
    </source>
</evidence>
<dbReference type="GO" id="GO:0052621">
    <property type="term" value="F:diguanylate cyclase activity"/>
    <property type="evidence" value="ECO:0007669"/>
    <property type="project" value="UniProtKB-EC"/>
</dbReference>
<evidence type="ECO:0000259" key="4">
    <source>
        <dbReference type="PROSITE" id="PS50887"/>
    </source>
</evidence>
<dbReference type="InterPro" id="IPR052163">
    <property type="entry name" value="DGC-Regulatory_Protein"/>
</dbReference>
<dbReference type="Gene3D" id="3.30.70.270">
    <property type="match status" value="1"/>
</dbReference>
<dbReference type="Proteomes" id="UP001251374">
    <property type="component" value="Unassembled WGS sequence"/>
</dbReference>
<organism evidence="5 6">
    <name type="scientific">Franzmannia qiaohouensis</name>
    <dbReference type="NCBI Taxonomy" id="1329370"/>
    <lineage>
        <taxon>Bacteria</taxon>
        <taxon>Pseudomonadati</taxon>
        <taxon>Pseudomonadota</taxon>
        <taxon>Gammaproteobacteria</taxon>
        <taxon>Oceanospirillales</taxon>
        <taxon>Halomonadaceae</taxon>
        <taxon>Franzmannia</taxon>
    </lineage>
</organism>
<feature type="transmembrane region" description="Helical" evidence="2">
    <location>
        <begin position="257"/>
        <end position="278"/>
    </location>
</feature>
<keyword evidence="5" id="KW-0808">Transferase</keyword>
<feature type="transmembrane region" description="Helical" evidence="2">
    <location>
        <begin position="194"/>
        <end position="215"/>
    </location>
</feature>
<evidence type="ECO:0000256" key="1">
    <source>
        <dbReference type="SAM" id="MobiDB-lite"/>
    </source>
</evidence>
<dbReference type="PANTHER" id="PTHR46663">
    <property type="entry name" value="DIGUANYLATE CYCLASE DGCT-RELATED"/>
    <property type="match status" value="1"/>
</dbReference>
<protein>
    <submittedName>
        <fullName evidence="5">Diguanylate cyclase</fullName>
        <ecNumber evidence="5">2.7.7.65</ecNumber>
    </submittedName>
</protein>
<evidence type="ECO:0000313" key="6">
    <source>
        <dbReference type="Proteomes" id="UP001251374"/>
    </source>
</evidence>
<dbReference type="SUPFAM" id="SSF55073">
    <property type="entry name" value="Nucleotide cyclase"/>
    <property type="match status" value="1"/>
</dbReference>
<keyword evidence="3" id="KW-0732">Signal</keyword>
<feature type="transmembrane region" description="Helical" evidence="2">
    <location>
        <begin position="345"/>
        <end position="366"/>
    </location>
</feature>
<feature type="domain" description="GGDEF" evidence="4">
    <location>
        <begin position="467"/>
        <end position="604"/>
    </location>
</feature>
<feature type="chain" id="PRO_5046706849" evidence="3">
    <location>
        <begin position="31"/>
        <end position="608"/>
    </location>
</feature>
<dbReference type="Pfam" id="PF07695">
    <property type="entry name" value="7TMR-DISM_7TM"/>
    <property type="match status" value="1"/>
</dbReference>
<keyword evidence="2" id="KW-0812">Transmembrane</keyword>
<evidence type="ECO:0000313" key="5">
    <source>
        <dbReference type="EMBL" id="MDR5904745.1"/>
    </source>
</evidence>
<feature type="transmembrane region" description="Helical" evidence="2">
    <location>
        <begin position="372"/>
        <end position="394"/>
    </location>
</feature>
<dbReference type="RefSeq" id="WP_309718121.1">
    <property type="nucleotide sequence ID" value="NZ_JARWAM010000003.1"/>
</dbReference>
<dbReference type="InterPro" id="IPR000160">
    <property type="entry name" value="GGDEF_dom"/>
</dbReference>
<dbReference type="InterPro" id="IPR011622">
    <property type="entry name" value="7TMR_DISM_rcpt_extracell_dom2"/>
</dbReference>
<dbReference type="EC" id="2.7.7.65" evidence="5"/>
<reference evidence="5 6" key="1">
    <citation type="submission" date="2023-04" db="EMBL/GenBank/DDBJ databases">
        <title>A long-awaited taxogenomic arrangement of the family Halomonadaceae.</title>
        <authorList>
            <person name="De La Haba R."/>
            <person name="Chuvochina M."/>
            <person name="Wittouck S."/>
            <person name="Arahal D.R."/>
            <person name="Sanchez-Porro C."/>
            <person name="Hugenholtz P."/>
            <person name="Ventosa A."/>
        </authorList>
    </citation>
    <scope>NUCLEOTIDE SEQUENCE [LARGE SCALE GENOMIC DNA]</scope>
    <source>
        <strain evidence="5 6">DSM 26770</strain>
    </source>
</reference>
<feature type="signal peptide" evidence="3">
    <location>
        <begin position="1"/>
        <end position="30"/>
    </location>
</feature>
<dbReference type="NCBIfam" id="TIGR00254">
    <property type="entry name" value="GGDEF"/>
    <property type="match status" value="1"/>
</dbReference>
<dbReference type="InterPro" id="IPR011623">
    <property type="entry name" value="7TMR_DISM_rcpt_extracell_dom1"/>
</dbReference>
<feature type="transmembrane region" description="Helical" evidence="2">
    <location>
        <begin position="227"/>
        <end position="251"/>
    </location>
</feature>
<name>A0ABU1HBC4_9GAMM</name>
<comment type="caution">
    <text evidence="5">The sequence shown here is derived from an EMBL/GenBank/DDBJ whole genome shotgun (WGS) entry which is preliminary data.</text>
</comment>
<feature type="region of interest" description="Disordered" evidence="1">
    <location>
        <begin position="588"/>
        <end position="608"/>
    </location>
</feature>
<dbReference type="SMART" id="SM00267">
    <property type="entry name" value="GGDEF"/>
    <property type="match status" value="1"/>
</dbReference>
<dbReference type="PROSITE" id="PS50887">
    <property type="entry name" value="GGDEF"/>
    <property type="match status" value="1"/>
</dbReference>
<keyword evidence="6" id="KW-1185">Reference proteome</keyword>
<dbReference type="Pfam" id="PF00990">
    <property type="entry name" value="GGDEF"/>
    <property type="match status" value="1"/>
</dbReference>
<dbReference type="Pfam" id="PF07696">
    <property type="entry name" value="7TMR-DISMED2"/>
    <property type="match status" value="1"/>
</dbReference>
<sequence length="608" mass="66983">MKPAVRFRLPSRLLAGVLLGLCWLTQAALADVPTLALSEAQDRYALDPYTALVADTQGDLTPDALLTEPIDFRLAQQRSDLHLGYTQAPVWLRSELHNASDAAQQWIVQFEYPFLDYVTLHIVRDQTSEVLKSGSAVPVGQRAMAHRQAVFPLTLTAGEEVTLLARVESHGSKMLSANLLSPERFYTSNDRQNFWLATYFGMLLALGSYNLLLYFGLRERVFLHYALFVFSFTLAILTFNGTGTLIFWSALGEHSGRLVTLGFTLASAMATLFAQSFLDTATYSPRWHRLLGAFRLWCWLAVAMALLLPMQAALQIMDVTGFSAALLLLSCAISSSLRKVPGARLFVLAWSIFLLGASVFALRNLGILPSNFITLHGIQIGSALEMLLLSFALAARFNKLKRQKEQAQAEMLASLKRHEAALEQKVAERTAELEAMAASDMLTGLLNRNGLAQCAASALERSRRMQQPLALLMLDLDDFKPINDRFGHAVGDLVLQRVARRIAIQARAGDHCARFGGDEFIVLAENCGDEADMAEMRQRLAEAITAPIALPNGSRVSVGVSIGSSCYDGGTPDFEELLRQADIAMYRTKRQASDGRQEQPGAPEKPEK</sequence>
<dbReference type="InterPro" id="IPR029787">
    <property type="entry name" value="Nucleotide_cyclase"/>
</dbReference>
<accession>A0ABU1HBC4</accession>
<evidence type="ECO:0000256" key="3">
    <source>
        <dbReference type="SAM" id="SignalP"/>
    </source>
</evidence>
<keyword evidence="2" id="KW-1133">Transmembrane helix</keyword>
<dbReference type="InterPro" id="IPR043128">
    <property type="entry name" value="Rev_trsase/Diguanyl_cyclase"/>
</dbReference>